<sequence length="132" mass="13974">MWTIRTMGAIALLLAGSTWLWTTPAFAGQKVATGGALWWLAGLLSLVTIVGFCVATVAVFARQPWWEAMTLASAAVGLIALVPYGIAAARGGESTGAWVWNAVVHVLILAGIAALLLVPVLERWVDHHVMGR</sequence>
<dbReference type="Proteomes" id="UP001315860">
    <property type="component" value="Chromosome"/>
</dbReference>
<evidence type="ECO:0000256" key="1">
    <source>
        <dbReference type="SAM" id="Phobius"/>
    </source>
</evidence>
<keyword evidence="1" id="KW-0472">Membrane</keyword>
<feature type="transmembrane region" description="Helical" evidence="1">
    <location>
        <begin position="37"/>
        <end position="61"/>
    </location>
</feature>
<gene>
    <name evidence="2" type="ORF">NP095_03830</name>
</gene>
<evidence type="ECO:0000313" key="3">
    <source>
        <dbReference type="Proteomes" id="UP001315860"/>
    </source>
</evidence>
<name>A0ABY5KFZ5_9ACTN</name>
<keyword evidence="1" id="KW-0812">Transmembrane</keyword>
<evidence type="ECO:0008006" key="4">
    <source>
        <dbReference type="Google" id="ProtNLM"/>
    </source>
</evidence>
<organism evidence="2 3">
    <name type="scientific">Aeromicrobium duanguangcaii</name>
    <dbReference type="NCBI Taxonomy" id="2968086"/>
    <lineage>
        <taxon>Bacteria</taxon>
        <taxon>Bacillati</taxon>
        <taxon>Actinomycetota</taxon>
        <taxon>Actinomycetes</taxon>
        <taxon>Propionibacteriales</taxon>
        <taxon>Nocardioidaceae</taxon>
        <taxon>Aeromicrobium</taxon>
    </lineage>
</organism>
<accession>A0ABY5KFZ5</accession>
<evidence type="ECO:0000313" key="2">
    <source>
        <dbReference type="EMBL" id="UUI69245.1"/>
    </source>
</evidence>
<keyword evidence="1" id="KW-1133">Transmembrane helix</keyword>
<dbReference type="EMBL" id="CP101990">
    <property type="protein sequence ID" value="UUI69245.1"/>
    <property type="molecule type" value="Genomic_DNA"/>
</dbReference>
<feature type="transmembrane region" description="Helical" evidence="1">
    <location>
        <begin position="98"/>
        <end position="121"/>
    </location>
</feature>
<feature type="transmembrane region" description="Helical" evidence="1">
    <location>
        <begin position="68"/>
        <end position="86"/>
    </location>
</feature>
<dbReference type="RefSeq" id="WP_232417294.1">
    <property type="nucleotide sequence ID" value="NZ_CP101990.1"/>
</dbReference>
<protein>
    <recommendedName>
        <fullName evidence="4">DUF4175 domain-containing protein</fullName>
    </recommendedName>
</protein>
<reference evidence="2 3" key="1">
    <citation type="submission" date="2022-07" db="EMBL/GenBank/DDBJ databases">
        <title>Novel species in genus Aeromicrobium.</title>
        <authorList>
            <person name="Ye L."/>
        </authorList>
    </citation>
    <scope>NUCLEOTIDE SEQUENCE [LARGE SCALE GENOMIC DNA]</scope>
    <source>
        <strain evidence="3">zg-Y50</strain>
    </source>
</reference>
<proteinExistence type="predicted"/>
<keyword evidence="3" id="KW-1185">Reference proteome</keyword>